<evidence type="ECO:0000313" key="3">
    <source>
        <dbReference type="Proteomes" id="UP001595797"/>
    </source>
</evidence>
<accession>A0ABV9TFG1</accession>
<name>A0ABV9TFG1_9MICC</name>
<dbReference type="EMBL" id="JBHSIW010000003">
    <property type="protein sequence ID" value="MFC4902314.1"/>
    <property type="molecule type" value="Genomic_DNA"/>
</dbReference>
<protein>
    <submittedName>
        <fullName evidence="2">PIG-L family deacetylase</fullName>
    </submittedName>
</protein>
<evidence type="ECO:0000313" key="2">
    <source>
        <dbReference type="EMBL" id="MFC4902314.1"/>
    </source>
</evidence>
<dbReference type="Pfam" id="PF02585">
    <property type="entry name" value="PIG-L"/>
    <property type="match status" value="1"/>
</dbReference>
<dbReference type="Gene3D" id="3.40.50.10320">
    <property type="entry name" value="LmbE-like"/>
    <property type="match status" value="1"/>
</dbReference>
<keyword evidence="1" id="KW-0862">Zinc</keyword>
<reference evidence="3" key="1">
    <citation type="journal article" date="2019" name="Int. J. Syst. Evol. Microbiol.">
        <title>The Global Catalogue of Microorganisms (GCM) 10K type strain sequencing project: providing services to taxonomists for standard genome sequencing and annotation.</title>
        <authorList>
            <consortium name="The Broad Institute Genomics Platform"/>
            <consortium name="The Broad Institute Genome Sequencing Center for Infectious Disease"/>
            <person name="Wu L."/>
            <person name="Ma J."/>
        </authorList>
    </citation>
    <scope>NUCLEOTIDE SEQUENCE [LARGE SCALE GENOMIC DNA]</scope>
    <source>
        <strain evidence="3">CGMCC 4.6946</strain>
    </source>
</reference>
<gene>
    <name evidence="2" type="ORF">ACFPCS_01885</name>
</gene>
<dbReference type="Proteomes" id="UP001595797">
    <property type="component" value="Unassembled WGS sequence"/>
</dbReference>
<sequence length="262" mass="29445">MAVPARLENSFNTNSPWLFLSPHLDDAVLSCASLMESSAARRDITVATVFTEAQPPPHTRAARNFLHQCARRDAVSLFEDRKCEDETALSGLGARHLHFGATDALFRQRHKVKAALGPVARMLPELVHLYPTYRFDIALGRVSRNDRPLVAQLRHRVSDLLVQSEAELLFCPLGVGRHVDHLITRAVGTAFPGRVVYYSEFPYNQTSSPDGRFLRKHRLTAWTWATEPARKEKHIYQYGSQAPALFPNGSIPVVPETYFSAE</sequence>
<dbReference type="RefSeq" id="WP_277551060.1">
    <property type="nucleotide sequence ID" value="NZ_JARAMH010000006.1"/>
</dbReference>
<dbReference type="InterPro" id="IPR024078">
    <property type="entry name" value="LmbE-like_dom_sf"/>
</dbReference>
<comment type="caution">
    <text evidence="2">The sequence shown here is derived from an EMBL/GenBank/DDBJ whole genome shotgun (WGS) entry which is preliminary data.</text>
</comment>
<keyword evidence="3" id="KW-1185">Reference proteome</keyword>
<dbReference type="InterPro" id="IPR003737">
    <property type="entry name" value="GlcNAc_PI_deacetylase-related"/>
</dbReference>
<proteinExistence type="predicted"/>
<dbReference type="SUPFAM" id="SSF102588">
    <property type="entry name" value="LmbE-like"/>
    <property type="match status" value="1"/>
</dbReference>
<organism evidence="2 3">
    <name type="scientific">Kocuria oceani</name>
    <dbReference type="NCBI Taxonomy" id="988827"/>
    <lineage>
        <taxon>Bacteria</taxon>
        <taxon>Bacillati</taxon>
        <taxon>Actinomycetota</taxon>
        <taxon>Actinomycetes</taxon>
        <taxon>Micrococcales</taxon>
        <taxon>Micrococcaceae</taxon>
        <taxon>Kocuria</taxon>
    </lineage>
</organism>
<evidence type="ECO:0000256" key="1">
    <source>
        <dbReference type="ARBA" id="ARBA00022833"/>
    </source>
</evidence>